<comment type="caution">
    <text evidence="2">The sequence shown here is derived from an EMBL/GenBank/DDBJ whole genome shotgun (WGS) entry which is preliminary data.</text>
</comment>
<feature type="chain" id="PRO_5047019175" evidence="1">
    <location>
        <begin position="19"/>
        <end position="106"/>
    </location>
</feature>
<evidence type="ECO:0000313" key="2">
    <source>
        <dbReference type="EMBL" id="MCW8088378.1"/>
    </source>
</evidence>
<keyword evidence="1" id="KW-0732">Signal</keyword>
<feature type="signal peptide" evidence="1">
    <location>
        <begin position="1"/>
        <end position="18"/>
    </location>
</feature>
<proteinExistence type="predicted"/>
<sequence>MMRNAILALAFWPGLVLAQPTLSPPQGAPPAPSRYACPGQVECYVRCAAPVLGDYEVGLVATAEFLSPGAGGTPAGLRVAARGGAVFHLLGEGLQCRFFNLVPQPG</sequence>
<reference evidence="2 3" key="1">
    <citation type="submission" date="2022-10" db="EMBL/GenBank/DDBJ databases">
        <title>Roseococcus glaciei nov., sp. nov., isolated from glacier.</title>
        <authorList>
            <person name="Liu Q."/>
            <person name="Xin Y.-H."/>
        </authorList>
    </citation>
    <scope>NUCLEOTIDE SEQUENCE [LARGE SCALE GENOMIC DNA]</scope>
    <source>
        <strain evidence="2 3">MDT2-1-1</strain>
    </source>
</reference>
<protein>
    <submittedName>
        <fullName evidence="2">Uncharacterized protein</fullName>
    </submittedName>
</protein>
<keyword evidence="3" id="KW-1185">Reference proteome</keyword>
<dbReference type="EMBL" id="JAPFQI010000035">
    <property type="protein sequence ID" value="MCW8088378.1"/>
    <property type="molecule type" value="Genomic_DNA"/>
</dbReference>
<gene>
    <name evidence="2" type="ORF">OF850_22615</name>
</gene>
<organism evidence="2 3">
    <name type="scientific">Sabulicella glaciei</name>
    <dbReference type="NCBI Taxonomy" id="2984948"/>
    <lineage>
        <taxon>Bacteria</taxon>
        <taxon>Pseudomonadati</taxon>
        <taxon>Pseudomonadota</taxon>
        <taxon>Alphaproteobacteria</taxon>
        <taxon>Acetobacterales</taxon>
        <taxon>Acetobacteraceae</taxon>
        <taxon>Sabulicella</taxon>
    </lineage>
</organism>
<evidence type="ECO:0000313" key="3">
    <source>
        <dbReference type="Proteomes" id="UP001526430"/>
    </source>
</evidence>
<accession>A0ABT3P1U2</accession>
<dbReference type="Proteomes" id="UP001526430">
    <property type="component" value="Unassembled WGS sequence"/>
</dbReference>
<name>A0ABT3P1U2_9PROT</name>
<evidence type="ECO:0000256" key="1">
    <source>
        <dbReference type="SAM" id="SignalP"/>
    </source>
</evidence>
<dbReference type="RefSeq" id="WP_301592592.1">
    <property type="nucleotide sequence ID" value="NZ_JAPFQI010000035.1"/>
</dbReference>